<feature type="compositionally biased region" description="Low complexity" evidence="1">
    <location>
        <begin position="17"/>
        <end position="32"/>
    </location>
</feature>
<accession>A0AAN6RBX4</accession>
<feature type="compositionally biased region" description="Polar residues" evidence="1">
    <location>
        <begin position="33"/>
        <end position="42"/>
    </location>
</feature>
<proteinExistence type="predicted"/>
<dbReference type="AlphaFoldDB" id="A0AAN6RBX4"/>
<feature type="compositionally biased region" description="Low complexity" evidence="1">
    <location>
        <begin position="78"/>
        <end position="95"/>
    </location>
</feature>
<evidence type="ECO:0000313" key="2">
    <source>
        <dbReference type="EMBL" id="KAK3196948.1"/>
    </source>
</evidence>
<evidence type="ECO:0000313" key="3">
    <source>
        <dbReference type="Proteomes" id="UP001280581"/>
    </source>
</evidence>
<gene>
    <name evidence="2" type="ORF">GRF29_1536g65031</name>
</gene>
<dbReference type="Proteomes" id="UP001280581">
    <property type="component" value="Unassembled WGS sequence"/>
</dbReference>
<sequence>MPRRPTIENWSWNPNSDPTAALESALAADPATQTEPSTTALQTHPPMAMPFRPRPTNLFTDVRTTPAVNLAEYLAQASTSTTPNRPTRTTTPNHRYPTRSRGPPSPVNHQGRAQGKRARRAKFNAEMNDFVAKVIEERRMEKLMKSVGDLRVGTPEGEASTDATTLRVRDTNEEHAWAESAKMTFRVQWGGVRRRPDGQPVQGQNRRARRRRAAEERARRATEGEENGSPVGNNEGYARPQLVREEATVGSSATGGHDFEVVQSGGGRTNRSIMDLD</sequence>
<feature type="compositionally biased region" description="Basic and acidic residues" evidence="1">
    <location>
        <begin position="213"/>
        <end position="223"/>
    </location>
</feature>
<feature type="region of interest" description="Disordered" evidence="1">
    <location>
        <begin position="1"/>
        <end position="50"/>
    </location>
</feature>
<organism evidence="2 3">
    <name type="scientific">Pseudopithomyces chartarum</name>
    <dbReference type="NCBI Taxonomy" id="1892770"/>
    <lineage>
        <taxon>Eukaryota</taxon>
        <taxon>Fungi</taxon>
        <taxon>Dikarya</taxon>
        <taxon>Ascomycota</taxon>
        <taxon>Pezizomycotina</taxon>
        <taxon>Dothideomycetes</taxon>
        <taxon>Pleosporomycetidae</taxon>
        <taxon>Pleosporales</taxon>
        <taxon>Massarineae</taxon>
        <taxon>Didymosphaeriaceae</taxon>
        <taxon>Pseudopithomyces</taxon>
    </lineage>
</organism>
<feature type="region of interest" description="Disordered" evidence="1">
    <location>
        <begin position="190"/>
        <end position="277"/>
    </location>
</feature>
<name>A0AAN6RBX4_9PLEO</name>
<reference evidence="2 3" key="1">
    <citation type="submission" date="2021-02" db="EMBL/GenBank/DDBJ databases">
        <title>Genome assembly of Pseudopithomyces chartarum.</title>
        <authorList>
            <person name="Jauregui R."/>
            <person name="Singh J."/>
            <person name="Voisey C."/>
        </authorList>
    </citation>
    <scope>NUCLEOTIDE SEQUENCE [LARGE SCALE GENOMIC DNA]</scope>
    <source>
        <strain evidence="2 3">AGR01</strain>
    </source>
</reference>
<dbReference type="EMBL" id="WVTA01000021">
    <property type="protein sequence ID" value="KAK3196948.1"/>
    <property type="molecule type" value="Genomic_DNA"/>
</dbReference>
<feature type="region of interest" description="Disordered" evidence="1">
    <location>
        <begin position="75"/>
        <end position="120"/>
    </location>
</feature>
<keyword evidence="3" id="KW-1185">Reference proteome</keyword>
<comment type="caution">
    <text evidence="2">The sequence shown here is derived from an EMBL/GenBank/DDBJ whole genome shotgun (WGS) entry which is preliminary data.</text>
</comment>
<protein>
    <submittedName>
        <fullName evidence="2">Uncharacterized protein</fullName>
    </submittedName>
</protein>
<evidence type="ECO:0000256" key="1">
    <source>
        <dbReference type="SAM" id="MobiDB-lite"/>
    </source>
</evidence>